<dbReference type="Proteomes" id="UP000188820">
    <property type="component" value="Unassembled WGS sequence"/>
</dbReference>
<evidence type="ECO:0000256" key="4">
    <source>
        <dbReference type="ARBA" id="ARBA00016202"/>
    </source>
</evidence>
<feature type="signal peptide" evidence="14">
    <location>
        <begin position="1"/>
        <end position="18"/>
    </location>
</feature>
<dbReference type="Gene3D" id="2.50.20.10">
    <property type="entry name" value="Lipoprotein localisation LolA/LolB/LppX"/>
    <property type="match status" value="1"/>
</dbReference>
<dbReference type="SUPFAM" id="SSF89392">
    <property type="entry name" value="Prokaryotic lipoproteins and lipoprotein localization factors"/>
    <property type="match status" value="1"/>
</dbReference>
<evidence type="ECO:0000313" key="16">
    <source>
        <dbReference type="Proteomes" id="UP000188820"/>
    </source>
</evidence>
<proteinExistence type="inferred from homology"/>
<comment type="subunit">
    <text evidence="3 13">Monomer.</text>
</comment>
<evidence type="ECO:0000256" key="1">
    <source>
        <dbReference type="ARBA" id="ARBA00004459"/>
    </source>
</evidence>
<evidence type="ECO:0000256" key="11">
    <source>
        <dbReference type="ARBA" id="ARBA00023237"/>
    </source>
</evidence>
<dbReference type="PROSITE" id="PS51257">
    <property type="entry name" value="PROKAR_LIPOPROTEIN"/>
    <property type="match status" value="1"/>
</dbReference>
<keyword evidence="11 13" id="KW-0998">Cell outer membrane</keyword>
<dbReference type="NCBIfam" id="TIGR00548">
    <property type="entry name" value="lolB"/>
    <property type="match status" value="1"/>
</dbReference>
<comment type="subcellular location">
    <subcellularLocation>
        <location evidence="1 13">Cell outer membrane</location>
        <topology evidence="1 13">Lipid-anchor</topology>
    </subcellularLocation>
</comment>
<keyword evidence="12 13" id="KW-0449">Lipoprotein</keyword>
<comment type="function">
    <text evidence="13">Plays a critical role in the incorporation of lipoproteins in the outer membrane after they are released by the LolA protein.</text>
</comment>
<evidence type="ECO:0000256" key="5">
    <source>
        <dbReference type="ARBA" id="ARBA00022448"/>
    </source>
</evidence>
<name>A0ABX3KYA1_9PAST</name>
<dbReference type="Pfam" id="PF03550">
    <property type="entry name" value="LolB"/>
    <property type="match status" value="1"/>
</dbReference>
<protein>
    <recommendedName>
        <fullName evidence="4 13">Outer-membrane lipoprotein LolB</fullName>
    </recommendedName>
</protein>
<evidence type="ECO:0000256" key="8">
    <source>
        <dbReference type="ARBA" id="ARBA00023136"/>
    </source>
</evidence>
<evidence type="ECO:0000256" key="14">
    <source>
        <dbReference type="SAM" id="SignalP"/>
    </source>
</evidence>
<keyword evidence="5 13" id="KW-0813">Transport</keyword>
<sequence length="206" mass="23889">MKLMKYLLACFVISSLLGGCSLNTERPTNVEYIEKIDIQWQQHLSQLKQITAYQNKGQIGYISPQERFSSRFEWQYQNPQNYRLKLYSLLSRTSLMIEMKQNHITISDNQGNIQSAHNTKQLLREIIGMEIPLAQLAYWLKGEPINNDNYQVGTNHLLATLSYAADSSTWTADYLSYHDNQMPKDILLKNTTTSQTLKIQIGDWSF</sequence>
<gene>
    <name evidence="13" type="primary">lolB</name>
    <name evidence="15" type="ORF">BKG89_03445</name>
</gene>
<keyword evidence="10 13" id="KW-0143">Chaperone</keyword>
<evidence type="ECO:0000256" key="6">
    <source>
        <dbReference type="ARBA" id="ARBA00022729"/>
    </source>
</evidence>
<dbReference type="CDD" id="cd16326">
    <property type="entry name" value="LolB"/>
    <property type="match status" value="1"/>
</dbReference>
<accession>A0ABX3KYA1</accession>
<organism evidence="15 16">
    <name type="scientific">Rodentibacter caecimuris</name>
    <dbReference type="NCBI Taxonomy" id="1796644"/>
    <lineage>
        <taxon>Bacteria</taxon>
        <taxon>Pseudomonadati</taxon>
        <taxon>Pseudomonadota</taxon>
        <taxon>Gammaproteobacteria</taxon>
        <taxon>Pasteurellales</taxon>
        <taxon>Pasteurellaceae</taxon>
        <taxon>Rodentibacter</taxon>
    </lineage>
</organism>
<evidence type="ECO:0000256" key="12">
    <source>
        <dbReference type="ARBA" id="ARBA00023288"/>
    </source>
</evidence>
<reference evidence="15 16" key="1">
    <citation type="submission" date="2016-10" db="EMBL/GenBank/DDBJ databases">
        <title>Rodentibacter gen. nov. and new species.</title>
        <authorList>
            <person name="Christensen H."/>
        </authorList>
    </citation>
    <scope>NUCLEOTIDE SEQUENCE [LARGE SCALE GENOMIC DNA]</scope>
    <source>
        <strain evidence="15 16">1998236014</strain>
    </source>
</reference>
<feature type="chain" id="PRO_5046325908" description="Outer-membrane lipoprotein LolB" evidence="14">
    <location>
        <begin position="19"/>
        <end position="206"/>
    </location>
</feature>
<evidence type="ECO:0000256" key="10">
    <source>
        <dbReference type="ARBA" id="ARBA00023186"/>
    </source>
</evidence>
<evidence type="ECO:0000313" key="15">
    <source>
        <dbReference type="EMBL" id="OOF70532.1"/>
    </source>
</evidence>
<keyword evidence="6 13" id="KW-0732">Signal</keyword>
<keyword evidence="8 13" id="KW-0472">Membrane</keyword>
<keyword evidence="16" id="KW-1185">Reference proteome</keyword>
<comment type="caution">
    <text evidence="15">The sequence shown here is derived from an EMBL/GenBank/DDBJ whole genome shotgun (WGS) entry which is preliminary data.</text>
</comment>
<evidence type="ECO:0000256" key="7">
    <source>
        <dbReference type="ARBA" id="ARBA00022927"/>
    </source>
</evidence>
<dbReference type="InterPro" id="IPR004565">
    <property type="entry name" value="OM_lipoprot_LolB"/>
</dbReference>
<dbReference type="EMBL" id="MLAA01000010">
    <property type="protein sequence ID" value="OOF70532.1"/>
    <property type="molecule type" value="Genomic_DNA"/>
</dbReference>
<evidence type="ECO:0000256" key="2">
    <source>
        <dbReference type="ARBA" id="ARBA00009696"/>
    </source>
</evidence>
<dbReference type="HAMAP" id="MF_00233">
    <property type="entry name" value="LolB"/>
    <property type="match status" value="1"/>
</dbReference>
<dbReference type="InterPro" id="IPR029046">
    <property type="entry name" value="LolA/LolB/LppX"/>
</dbReference>
<keyword evidence="7 13" id="KW-0653">Protein transport</keyword>
<evidence type="ECO:0000256" key="3">
    <source>
        <dbReference type="ARBA" id="ARBA00011245"/>
    </source>
</evidence>
<dbReference type="RefSeq" id="WP_077462793.1">
    <property type="nucleotide sequence ID" value="NZ_MLAA01000010.1"/>
</dbReference>
<evidence type="ECO:0000256" key="9">
    <source>
        <dbReference type="ARBA" id="ARBA00023139"/>
    </source>
</evidence>
<keyword evidence="9 13" id="KW-0564">Palmitate</keyword>
<comment type="similarity">
    <text evidence="2 13">Belongs to the LolB family.</text>
</comment>
<evidence type="ECO:0000256" key="13">
    <source>
        <dbReference type="HAMAP-Rule" id="MF_00233"/>
    </source>
</evidence>